<feature type="transmembrane region" description="Helical" evidence="8">
    <location>
        <begin position="263"/>
        <end position="283"/>
    </location>
</feature>
<dbReference type="Pfam" id="PF01544">
    <property type="entry name" value="CorA"/>
    <property type="match status" value="1"/>
</dbReference>
<dbReference type="InterPro" id="IPR045863">
    <property type="entry name" value="CorA_TM1_TM2"/>
</dbReference>
<reference evidence="9" key="1">
    <citation type="submission" date="2023-07" db="EMBL/GenBank/DDBJ databases">
        <title>Gilvimarinus algae sp. nov., isolated from the surface of Kelp.</title>
        <authorList>
            <person name="Sun Y.Y."/>
            <person name="Gong Y."/>
            <person name="Du Z.J."/>
        </authorList>
    </citation>
    <scope>NUCLEOTIDE SEQUENCE</scope>
    <source>
        <strain evidence="9">SDUM040014</strain>
    </source>
</reference>
<dbReference type="CDD" id="cd12822">
    <property type="entry name" value="TmCorA-like"/>
    <property type="match status" value="1"/>
</dbReference>
<dbReference type="PANTHER" id="PTHR46494">
    <property type="entry name" value="CORA FAMILY METAL ION TRANSPORTER (EUROFUNG)"/>
    <property type="match status" value="1"/>
</dbReference>
<keyword evidence="6 8" id="KW-1133">Transmembrane helix</keyword>
<keyword evidence="10" id="KW-1185">Reference proteome</keyword>
<feature type="transmembrane region" description="Helical" evidence="8">
    <location>
        <begin position="295"/>
        <end position="315"/>
    </location>
</feature>
<evidence type="ECO:0000313" key="10">
    <source>
        <dbReference type="Proteomes" id="UP001168380"/>
    </source>
</evidence>
<dbReference type="Proteomes" id="UP001168380">
    <property type="component" value="Unassembled WGS sequence"/>
</dbReference>
<name>A0ABT8THH3_9GAMM</name>
<dbReference type="InterPro" id="IPR002523">
    <property type="entry name" value="MgTranspt_CorA/ZnTranspt_ZntB"/>
</dbReference>
<evidence type="ECO:0000256" key="8">
    <source>
        <dbReference type="SAM" id="Phobius"/>
    </source>
</evidence>
<comment type="subcellular location">
    <subcellularLocation>
        <location evidence="1">Cell membrane</location>
        <topology evidence="1">Multi-pass membrane protein</topology>
    </subcellularLocation>
</comment>
<keyword evidence="5 8" id="KW-0812">Transmembrane</keyword>
<comment type="similarity">
    <text evidence="2">Belongs to the CorA metal ion transporter (MIT) (TC 1.A.35) family.</text>
</comment>
<evidence type="ECO:0000256" key="3">
    <source>
        <dbReference type="ARBA" id="ARBA00022448"/>
    </source>
</evidence>
<dbReference type="Gene3D" id="1.20.58.340">
    <property type="entry name" value="Magnesium transport protein CorA, transmembrane region"/>
    <property type="match status" value="2"/>
</dbReference>
<evidence type="ECO:0000256" key="5">
    <source>
        <dbReference type="ARBA" id="ARBA00022692"/>
    </source>
</evidence>
<keyword evidence="7 8" id="KW-0472">Membrane</keyword>
<evidence type="ECO:0000256" key="4">
    <source>
        <dbReference type="ARBA" id="ARBA00022475"/>
    </source>
</evidence>
<evidence type="ECO:0000313" key="9">
    <source>
        <dbReference type="EMBL" id="MDO3383523.1"/>
    </source>
</evidence>
<evidence type="ECO:0000256" key="6">
    <source>
        <dbReference type="ARBA" id="ARBA00022989"/>
    </source>
</evidence>
<comment type="caution">
    <text evidence="9">The sequence shown here is derived from an EMBL/GenBank/DDBJ whole genome shotgun (WGS) entry which is preliminary data.</text>
</comment>
<keyword evidence="4" id="KW-1003">Cell membrane</keyword>
<dbReference type="InterPro" id="IPR045861">
    <property type="entry name" value="CorA_cytoplasmic_dom"/>
</dbReference>
<gene>
    <name evidence="9" type="ORF">QWI16_15185</name>
</gene>
<dbReference type="Gene3D" id="3.30.460.20">
    <property type="entry name" value="CorA soluble domain-like"/>
    <property type="match status" value="1"/>
</dbReference>
<dbReference type="PANTHER" id="PTHR46494:SF1">
    <property type="entry name" value="CORA FAMILY METAL ION TRANSPORTER (EUROFUNG)"/>
    <property type="match status" value="1"/>
</dbReference>
<evidence type="ECO:0000256" key="1">
    <source>
        <dbReference type="ARBA" id="ARBA00004651"/>
    </source>
</evidence>
<organism evidence="9 10">
    <name type="scientific">Gilvimarinus algae</name>
    <dbReference type="NCBI Taxonomy" id="3058037"/>
    <lineage>
        <taxon>Bacteria</taxon>
        <taxon>Pseudomonadati</taxon>
        <taxon>Pseudomonadota</taxon>
        <taxon>Gammaproteobacteria</taxon>
        <taxon>Cellvibrionales</taxon>
        <taxon>Cellvibrionaceae</taxon>
        <taxon>Gilvimarinus</taxon>
    </lineage>
</organism>
<dbReference type="SUPFAM" id="SSF143865">
    <property type="entry name" value="CorA soluble domain-like"/>
    <property type="match status" value="1"/>
</dbReference>
<sequence length="321" mass="37322">MIKTLWLTGDGERRIGGVEQIALWQKDKEGYLWVDILSENTSAERELLLSLDCHPLAVEDAQRKRHPPKTETFDNQVLILYRGITSFDEELNVELVPIALFAEERCLISVHQGKSMSIQQHWNDSKSELLRQPAVLATRILHYSVGRYLEAVLTFEERINELEDAMQEKPSDQIMRSLIMYKSRLRKLKRIFNYHERIAQTLLKETPELLLTTEPDIVHALQDLYDRCERVHSLATMYYEICGDLIEGYLSLTSHMLNNTMRVLTVITAIFVPLTFIAGIYGMNFEYIPELQFHNGYFIVMGLMAMIGVGLLALFRRLRWL</sequence>
<dbReference type="RefSeq" id="WP_302714342.1">
    <property type="nucleotide sequence ID" value="NZ_JAULRT010000062.1"/>
</dbReference>
<evidence type="ECO:0000256" key="2">
    <source>
        <dbReference type="ARBA" id="ARBA00009765"/>
    </source>
</evidence>
<protein>
    <submittedName>
        <fullName evidence="9">Magnesium transporter CorA family protein</fullName>
    </submittedName>
</protein>
<accession>A0ABT8THH3</accession>
<dbReference type="SUPFAM" id="SSF144083">
    <property type="entry name" value="Magnesium transport protein CorA, transmembrane region"/>
    <property type="match status" value="1"/>
</dbReference>
<proteinExistence type="inferred from homology"/>
<dbReference type="EMBL" id="JAULRT010000062">
    <property type="protein sequence ID" value="MDO3383523.1"/>
    <property type="molecule type" value="Genomic_DNA"/>
</dbReference>
<evidence type="ECO:0000256" key="7">
    <source>
        <dbReference type="ARBA" id="ARBA00023136"/>
    </source>
</evidence>
<keyword evidence="3" id="KW-0813">Transport</keyword>